<protein>
    <submittedName>
        <fullName evidence="7">Aerotolerance protein BatA</fullName>
    </submittedName>
</protein>
<dbReference type="InterPro" id="IPR036465">
    <property type="entry name" value="vWFA_dom_sf"/>
</dbReference>
<keyword evidence="2 5" id="KW-0812">Transmembrane</keyword>
<gene>
    <name evidence="7" type="ORF">MNBD_DELTA03-1806</name>
</gene>
<dbReference type="AlphaFoldDB" id="A0A3B0VLV7"/>
<dbReference type="SMART" id="SM00327">
    <property type="entry name" value="VWA"/>
    <property type="match status" value="1"/>
</dbReference>
<evidence type="ECO:0000313" key="7">
    <source>
        <dbReference type="EMBL" id="VAW37809.1"/>
    </source>
</evidence>
<evidence type="ECO:0000259" key="6">
    <source>
        <dbReference type="PROSITE" id="PS50234"/>
    </source>
</evidence>
<evidence type="ECO:0000256" key="5">
    <source>
        <dbReference type="SAM" id="Phobius"/>
    </source>
</evidence>
<reference evidence="7" key="1">
    <citation type="submission" date="2018-06" db="EMBL/GenBank/DDBJ databases">
        <authorList>
            <person name="Zhirakovskaya E."/>
        </authorList>
    </citation>
    <scope>NUCLEOTIDE SEQUENCE</scope>
</reference>
<dbReference type="PANTHER" id="PTHR22550">
    <property type="entry name" value="SPORE GERMINATION PROTEIN"/>
    <property type="match status" value="1"/>
</dbReference>
<dbReference type="Gene3D" id="3.40.50.410">
    <property type="entry name" value="von Willebrand factor, type A domain"/>
    <property type="match status" value="1"/>
</dbReference>
<dbReference type="PANTHER" id="PTHR22550:SF5">
    <property type="entry name" value="LEUCINE ZIPPER PROTEIN 4"/>
    <property type="match status" value="1"/>
</dbReference>
<feature type="domain" description="VWFA" evidence="6">
    <location>
        <begin position="85"/>
        <end position="303"/>
    </location>
</feature>
<dbReference type="Pfam" id="PF07584">
    <property type="entry name" value="BatA"/>
    <property type="match status" value="1"/>
</dbReference>
<dbReference type="InterPro" id="IPR024163">
    <property type="entry name" value="Aerotolerance_reg_N"/>
</dbReference>
<evidence type="ECO:0000256" key="4">
    <source>
        <dbReference type="ARBA" id="ARBA00023136"/>
    </source>
</evidence>
<evidence type="ECO:0000256" key="1">
    <source>
        <dbReference type="ARBA" id="ARBA00022475"/>
    </source>
</evidence>
<name>A0A3B0VLV7_9ZZZZ</name>
<dbReference type="Pfam" id="PF00092">
    <property type="entry name" value="VWA"/>
    <property type="match status" value="1"/>
</dbReference>
<organism evidence="7">
    <name type="scientific">hydrothermal vent metagenome</name>
    <dbReference type="NCBI Taxonomy" id="652676"/>
    <lineage>
        <taxon>unclassified sequences</taxon>
        <taxon>metagenomes</taxon>
        <taxon>ecological metagenomes</taxon>
    </lineage>
</organism>
<dbReference type="SUPFAM" id="SSF53300">
    <property type="entry name" value="vWA-like"/>
    <property type="match status" value="1"/>
</dbReference>
<keyword evidence="3 5" id="KW-1133">Transmembrane helix</keyword>
<dbReference type="PROSITE" id="PS50234">
    <property type="entry name" value="VWFA"/>
    <property type="match status" value="1"/>
</dbReference>
<feature type="transmembrane region" description="Helical" evidence="5">
    <location>
        <begin position="323"/>
        <end position="340"/>
    </location>
</feature>
<dbReference type="EMBL" id="UOEX01000224">
    <property type="protein sequence ID" value="VAW37809.1"/>
    <property type="molecule type" value="Genomic_DNA"/>
</dbReference>
<keyword evidence="4 5" id="KW-0472">Membrane</keyword>
<keyword evidence="1" id="KW-1003">Cell membrane</keyword>
<accession>A0A3B0VLV7</accession>
<dbReference type="InterPro" id="IPR002035">
    <property type="entry name" value="VWF_A"/>
</dbReference>
<proteinExistence type="predicted"/>
<sequence length="349" mass="38312">MRFADPLALVLLLLLPLILYLRLRSRGPALIFSSLSLVPAQAGWRCRLHRLPLFLRLAALALLIIALARPQSGMENIREVNNGVAMEMVLDRSGSMGREMDFDGRKMTRLSVVKKVFSEFVNGGGSLPGRPNDLIGMITFARYADTICPLTLARGPLRDFLDSIKVVPPRSPENRTAIGDAIALAAARLHVAEKTMARETGTAAKNYKIKSKIIILMTDGANNAGRYTPEAAAALAKKWGIKIYAIGVGGNDVVKVQTIFGTQMIRTGNGVDRKLLAAIAAKTGGIFKMAGNGKALQDVYKQIDKLEKSKVESIRFLNYKEHFFYFALSALLLLLLETALRCTVFRRIP</sequence>
<evidence type="ECO:0000256" key="3">
    <source>
        <dbReference type="ARBA" id="ARBA00022989"/>
    </source>
</evidence>
<evidence type="ECO:0000256" key="2">
    <source>
        <dbReference type="ARBA" id="ARBA00022692"/>
    </source>
</evidence>
<dbReference type="InterPro" id="IPR050768">
    <property type="entry name" value="UPF0353/GerABKA_families"/>
</dbReference>